<proteinExistence type="predicted"/>
<dbReference type="EMBL" id="CP108057">
    <property type="protein sequence ID" value="WUO44415.1"/>
    <property type="molecule type" value="Genomic_DNA"/>
</dbReference>
<dbReference type="RefSeq" id="WP_328774860.1">
    <property type="nucleotide sequence ID" value="NZ_CP108057.1"/>
</dbReference>
<evidence type="ECO:0000313" key="2">
    <source>
        <dbReference type="Proteomes" id="UP001432075"/>
    </source>
</evidence>
<evidence type="ECO:0008006" key="3">
    <source>
        <dbReference type="Google" id="ProtNLM"/>
    </source>
</evidence>
<keyword evidence="2" id="KW-1185">Reference proteome</keyword>
<protein>
    <recommendedName>
        <fullName evidence="3">DUF559 domain-containing protein</fullName>
    </recommendedName>
</protein>
<dbReference type="Proteomes" id="UP001432075">
    <property type="component" value="Chromosome"/>
</dbReference>
<accession>A0ABZ1RD43</accession>
<organism evidence="1 2">
    <name type="scientific">Streptomyces goshikiensis</name>
    <dbReference type="NCBI Taxonomy" id="1942"/>
    <lineage>
        <taxon>Bacteria</taxon>
        <taxon>Bacillati</taxon>
        <taxon>Actinomycetota</taxon>
        <taxon>Actinomycetes</taxon>
        <taxon>Kitasatosporales</taxon>
        <taxon>Streptomycetaceae</taxon>
        <taxon>Streptomyces</taxon>
    </lineage>
</organism>
<sequence>MNASAARTYDEIINDDRAPEEDKRRAKADSLLGHMAALLFQRGHLQLVQQLRQVRAAGIEYDPQDQTLDLWLDFDPADFAGLSESAQDDLREIFERVSRRLAYGIDWIGFRETMPSVGPDWREQLHGMLNGNRPTNQARRAMPETPKFLEDCLAFTNAGEMRVYRALKHLQEKELPPEETISIFPLPFGRVPGRTCEPDVVVAYKGRAGVLEIDGPHHRVRRAVDTSRDHLFRDAGFAFVDRITVETVDDPEELMASLKRFLRRLRESG</sequence>
<name>A0ABZ1RD43_9ACTN</name>
<reference evidence="1" key="1">
    <citation type="submission" date="2022-10" db="EMBL/GenBank/DDBJ databases">
        <title>The complete genomes of actinobacterial strains from the NBC collection.</title>
        <authorList>
            <person name="Joergensen T.S."/>
            <person name="Alvarez Arevalo M."/>
            <person name="Sterndorff E.B."/>
            <person name="Faurdal D."/>
            <person name="Vuksanovic O."/>
            <person name="Mourched A.-S."/>
            <person name="Charusanti P."/>
            <person name="Shaw S."/>
            <person name="Blin K."/>
            <person name="Weber T."/>
        </authorList>
    </citation>
    <scope>NUCLEOTIDE SEQUENCE</scope>
    <source>
        <strain evidence="1">NBC_00283</strain>
    </source>
</reference>
<gene>
    <name evidence="1" type="ORF">OHU17_00500</name>
</gene>
<evidence type="ECO:0000313" key="1">
    <source>
        <dbReference type="EMBL" id="WUO44415.1"/>
    </source>
</evidence>